<protein>
    <recommendedName>
        <fullName evidence="4">Nucleoside 2-deoxyribosyltransferase domain-containing protein</fullName>
    </recommendedName>
</protein>
<accession>A0AAN6S512</accession>
<dbReference type="AlphaFoldDB" id="A0AAN6S512"/>
<dbReference type="Proteomes" id="UP001303473">
    <property type="component" value="Unassembled WGS sequence"/>
</dbReference>
<evidence type="ECO:0008006" key="4">
    <source>
        <dbReference type="Google" id="ProtNLM"/>
    </source>
</evidence>
<reference evidence="3" key="1">
    <citation type="journal article" date="2023" name="Mol. Phylogenet. Evol.">
        <title>Genome-scale phylogeny and comparative genomics of the fungal order Sordariales.</title>
        <authorList>
            <person name="Hensen N."/>
            <person name="Bonometti L."/>
            <person name="Westerberg I."/>
            <person name="Brannstrom I.O."/>
            <person name="Guillou S."/>
            <person name="Cros-Aarteil S."/>
            <person name="Calhoun S."/>
            <person name="Haridas S."/>
            <person name="Kuo A."/>
            <person name="Mondo S."/>
            <person name="Pangilinan J."/>
            <person name="Riley R."/>
            <person name="LaButti K."/>
            <person name="Andreopoulos B."/>
            <person name="Lipzen A."/>
            <person name="Chen C."/>
            <person name="Yan M."/>
            <person name="Daum C."/>
            <person name="Ng V."/>
            <person name="Clum A."/>
            <person name="Steindorff A."/>
            <person name="Ohm R.A."/>
            <person name="Martin F."/>
            <person name="Silar P."/>
            <person name="Natvig D.O."/>
            <person name="Lalanne C."/>
            <person name="Gautier V."/>
            <person name="Ament-Velasquez S.L."/>
            <person name="Kruys A."/>
            <person name="Hutchinson M.I."/>
            <person name="Powell A.J."/>
            <person name="Barry K."/>
            <person name="Miller A.N."/>
            <person name="Grigoriev I.V."/>
            <person name="Debuchy R."/>
            <person name="Gladieux P."/>
            <person name="Hiltunen Thoren M."/>
            <person name="Johannesson H."/>
        </authorList>
    </citation>
    <scope>NUCLEOTIDE SEQUENCE [LARGE SCALE GENOMIC DNA]</scope>
    <source>
        <strain evidence="3">CBS 340.73</strain>
    </source>
</reference>
<feature type="compositionally biased region" description="Pro residues" evidence="1">
    <location>
        <begin position="1"/>
        <end position="12"/>
    </location>
</feature>
<feature type="region of interest" description="Disordered" evidence="1">
    <location>
        <begin position="1"/>
        <end position="26"/>
    </location>
</feature>
<sequence length="176" mass="19593">MSADQPQPPKPEAPSLNNGTQPPKAEIKIIPAPSRPKITGMRTYFLAGTTTNPDWRQPLITSLSSHPIAVFNPLRPDWDSSWLEDPSFPPFKEQVEWELEMQERAHVVVFYFGPHTDAPISLLELGLCAPRKCVIVACHPDYKKRGNVLVLCQKYGHVVVDDVGQLADAVRGNFLG</sequence>
<evidence type="ECO:0000256" key="1">
    <source>
        <dbReference type="SAM" id="MobiDB-lite"/>
    </source>
</evidence>
<gene>
    <name evidence="2" type="ORF">QBC46DRAFT_382595</name>
</gene>
<dbReference type="Pfam" id="PF15891">
    <property type="entry name" value="Nuc_deoxyri_tr2"/>
    <property type="match status" value="1"/>
</dbReference>
<dbReference type="InterPro" id="IPR039470">
    <property type="entry name" value="Nuc_deoxyri_tr2"/>
</dbReference>
<dbReference type="EMBL" id="MU853783">
    <property type="protein sequence ID" value="KAK3941387.1"/>
    <property type="molecule type" value="Genomic_DNA"/>
</dbReference>
<proteinExistence type="predicted"/>
<keyword evidence="3" id="KW-1185">Reference proteome</keyword>
<name>A0AAN6S512_9PEZI</name>
<evidence type="ECO:0000313" key="2">
    <source>
        <dbReference type="EMBL" id="KAK3941387.1"/>
    </source>
</evidence>
<comment type="caution">
    <text evidence="2">The sequence shown here is derived from an EMBL/GenBank/DDBJ whole genome shotgun (WGS) entry which is preliminary data.</text>
</comment>
<dbReference type="Gene3D" id="3.40.50.450">
    <property type="match status" value="1"/>
</dbReference>
<evidence type="ECO:0000313" key="3">
    <source>
        <dbReference type="Proteomes" id="UP001303473"/>
    </source>
</evidence>
<organism evidence="2 3">
    <name type="scientific">Diplogelasinospora grovesii</name>
    <dbReference type="NCBI Taxonomy" id="303347"/>
    <lineage>
        <taxon>Eukaryota</taxon>
        <taxon>Fungi</taxon>
        <taxon>Dikarya</taxon>
        <taxon>Ascomycota</taxon>
        <taxon>Pezizomycotina</taxon>
        <taxon>Sordariomycetes</taxon>
        <taxon>Sordariomycetidae</taxon>
        <taxon>Sordariales</taxon>
        <taxon>Diplogelasinosporaceae</taxon>
        <taxon>Diplogelasinospora</taxon>
    </lineage>
</organism>